<sequence>MASRCTTSSHGSQTSKDNAPSRTTGNVNAPPRKIKEVLIPPPTVEGISQFMGNWERLIECQTRAAKVQAQVVEARARAIRIQS</sequence>
<feature type="compositionally biased region" description="Polar residues" evidence="1">
    <location>
        <begin position="1"/>
        <end position="27"/>
    </location>
</feature>
<dbReference type="EMBL" id="QGNW01000481">
    <property type="protein sequence ID" value="RVW69830.1"/>
    <property type="molecule type" value="Genomic_DNA"/>
</dbReference>
<reference evidence="2 3" key="1">
    <citation type="journal article" date="2018" name="PLoS Genet.">
        <title>Population sequencing reveals clonal diversity and ancestral inbreeding in the grapevine cultivar Chardonnay.</title>
        <authorList>
            <person name="Roach M.J."/>
            <person name="Johnson D.L."/>
            <person name="Bohlmann J."/>
            <person name="van Vuuren H.J."/>
            <person name="Jones S.J."/>
            <person name="Pretorius I.S."/>
            <person name="Schmidt S.A."/>
            <person name="Borneman A.R."/>
        </authorList>
    </citation>
    <scope>NUCLEOTIDE SEQUENCE [LARGE SCALE GENOMIC DNA]</scope>
    <source>
        <strain evidence="3">cv. Chardonnay</strain>
        <tissue evidence="2">Leaf</tissue>
    </source>
</reference>
<feature type="region of interest" description="Disordered" evidence="1">
    <location>
        <begin position="1"/>
        <end position="33"/>
    </location>
</feature>
<accession>A0A438GCC2</accession>
<name>A0A438GCC2_VITVI</name>
<dbReference type="Proteomes" id="UP000288805">
    <property type="component" value="Unassembled WGS sequence"/>
</dbReference>
<gene>
    <name evidence="2" type="ORF">CK203_061158</name>
</gene>
<evidence type="ECO:0000256" key="1">
    <source>
        <dbReference type="SAM" id="MobiDB-lite"/>
    </source>
</evidence>
<dbReference type="AlphaFoldDB" id="A0A438GCC2"/>
<organism evidence="2 3">
    <name type="scientific">Vitis vinifera</name>
    <name type="common">Grape</name>
    <dbReference type="NCBI Taxonomy" id="29760"/>
    <lineage>
        <taxon>Eukaryota</taxon>
        <taxon>Viridiplantae</taxon>
        <taxon>Streptophyta</taxon>
        <taxon>Embryophyta</taxon>
        <taxon>Tracheophyta</taxon>
        <taxon>Spermatophyta</taxon>
        <taxon>Magnoliopsida</taxon>
        <taxon>eudicotyledons</taxon>
        <taxon>Gunneridae</taxon>
        <taxon>Pentapetalae</taxon>
        <taxon>rosids</taxon>
        <taxon>Vitales</taxon>
        <taxon>Vitaceae</taxon>
        <taxon>Viteae</taxon>
        <taxon>Vitis</taxon>
    </lineage>
</organism>
<comment type="caution">
    <text evidence="2">The sequence shown here is derived from an EMBL/GenBank/DDBJ whole genome shotgun (WGS) entry which is preliminary data.</text>
</comment>
<protein>
    <submittedName>
        <fullName evidence="2">Uncharacterized protein</fullName>
    </submittedName>
</protein>
<evidence type="ECO:0000313" key="3">
    <source>
        <dbReference type="Proteomes" id="UP000288805"/>
    </source>
</evidence>
<evidence type="ECO:0000313" key="2">
    <source>
        <dbReference type="EMBL" id="RVW69830.1"/>
    </source>
</evidence>
<proteinExistence type="predicted"/>